<dbReference type="HOGENOM" id="CLU_2455531_0_0_1"/>
<organism evidence="1 2">
    <name type="scientific">Piloderma croceum (strain F 1598)</name>
    <dbReference type="NCBI Taxonomy" id="765440"/>
    <lineage>
        <taxon>Eukaryota</taxon>
        <taxon>Fungi</taxon>
        <taxon>Dikarya</taxon>
        <taxon>Basidiomycota</taxon>
        <taxon>Agaricomycotina</taxon>
        <taxon>Agaricomycetes</taxon>
        <taxon>Agaricomycetidae</taxon>
        <taxon>Atheliales</taxon>
        <taxon>Atheliaceae</taxon>
        <taxon>Piloderma</taxon>
    </lineage>
</organism>
<sequence>MFICIFQFCLIKAKDSFCRVKHRPSSSKYTSINDDLKAIYPHTVLNADPPAMSIQLRRLQESSRPINHFKEAFRTRGADPIIKQRTPVR</sequence>
<name>A0A0C3EZX8_PILCF</name>
<accession>A0A0C3EZX8</accession>
<gene>
    <name evidence="1" type="ORF">PILCRDRAFT_603129</name>
</gene>
<reference evidence="2" key="2">
    <citation type="submission" date="2015-01" db="EMBL/GenBank/DDBJ databases">
        <title>Evolutionary Origins and Diversification of the Mycorrhizal Mutualists.</title>
        <authorList>
            <consortium name="DOE Joint Genome Institute"/>
            <consortium name="Mycorrhizal Genomics Consortium"/>
            <person name="Kohler A."/>
            <person name="Kuo A."/>
            <person name="Nagy L.G."/>
            <person name="Floudas D."/>
            <person name="Copeland A."/>
            <person name="Barry K.W."/>
            <person name="Cichocki N."/>
            <person name="Veneault-Fourrey C."/>
            <person name="LaButti K."/>
            <person name="Lindquist E.A."/>
            <person name="Lipzen A."/>
            <person name="Lundell T."/>
            <person name="Morin E."/>
            <person name="Murat C."/>
            <person name="Riley R."/>
            <person name="Ohm R."/>
            <person name="Sun H."/>
            <person name="Tunlid A."/>
            <person name="Henrissat B."/>
            <person name="Grigoriev I.V."/>
            <person name="Hibbett D.S."/>
            <person name="Martin F."/>
        </authorList>
    </citation>
    <scope>NUCLEOTIDE SEQUENCE [LARGE SCALE GENOMIC DNA]</scope>
    <source>
        <strain evidence="2">F 1598</strain>
    </source>
</reference>
<evidence type="ECO:0000313" key="1">
    <source>
        <dbReference type="EMBL" id="KIM78085.1"/>
    </source>
</evidence>
<dbReference type="AlphaFoldDB" id="A0A0C3EZX8"/>
<dbReference type="InParanoid" id="A0A0C3EZX8"/>
<reference evidence="1 2" key="1">
    <citation type="submission" date="2014-04" db="EMBL/GenBank/DDBJ databases">
        <authorList>
            <consortium name="DOE Joint Genome Institute"/>
            <person name="Kuo A."/>
            <person name="Tarkka M."/>
            <person name="Buscot F."/>
            <person name="Kohler A."/>
            <person name="Nagy L.G."/>
            <person name="Floudas D."/>
            <person name="Copeland A."/>
            <person name="Barry K.W."/>
            <person name="Cichocki N."/>
            <person name="Veneault-Fourrey C."/>
            <person name="LaButti K."/>
            <person name="Lindquist E.A."/>
            <person name="Lipzen A."/>
            <person name="Lundell T."/>
            <person name="Morin E."/>
            <person name="Murat C."/>
            <person name="Sun H."/>
            <person name="Tunlid A."/>
            <person name="Henrissat B."/>
            <person name="Grigoriev I.V."/>
            <person name="Hibbett D.S."/>
            <person name="Martin F."/>
            <person name="Nordberg H.P."/>
            <person name="Cantor M.N."/>
            <person name="Hua S.X."/>
        </authorList>
    </citation>
    <scope>NUCLEOTIDE SEQUENCE [LARGE SCALE GENOMIC DNA]</scope>
    <source>
        <strain evidence="1 2">F 1598</strain>
    </source>
</reference>
<dbReference type="Proteomes" id="UP000054166">
    <property type="component" value="Unassembled WGS sequence"/>
</dbReference>
<evidence type="ECO:0000313" key="2">
    <source>
        <dbReference type="Proteomes" id="UP000054166"/>
    </source>
</evidence>
<keyword evidence="2" id="KW-1185">Reference proteome</keyword>
<dbReference type="EMBL" id="KN833019">
    <property type="protein sequence ID" value="KIM78085.1"/>
    <property type="molecule type" value="Genomic_DNA"/>
</dbReference>
<protein>
    <submittedName>
        <fullName evidence="1">Uncharacterized protein</fullName>
    </submittedName>
</protein>
<proteinExistence type="predicted"/>